<feature type="transmembrane region" description="Helical" evidence="1">
    <location>
        <begin position="199"/>
        <end position="223"/>
    </location>
</feature>
<name>A0A8J6ZK27_DESMC</name>
<feature type="transmembrane region" description="Helical" evidence="1">
    <location>
        <begin position="706"/>
        <end position="725"/>
    </location>
</feature>
<keyword evidence="1" id="KW-1133">Transmembrane helix</keyword>
<gene>
    <name evidence="2" type="ORF">IQ276_10200</name>
</gene>
<reference evidence="2" key="1">
    <citation type="submission" date="2020-10" db="EMBL/GenBank/DDBJ databases">
        <authorList>
            <person name="Castelo-Branco R."/>
            <person name="Eusebio N."/>
            <person name="Adriana R."/>
            <person name="Vieira A."/>
            <person name="Brugerolle De Fraissinette N."/>
            <person name="Rezende De Castro R."/>
            <person name="Schneider M.P."/>
            <person name="Vasconcelos V."/>
            <person name="Leao P.N."/>
        </authorList>
    </citation>
    <scope>NUCLEOTIDE SEQUENCE</scope>
    <source>
        <strain evidence="2">LEGE 12446</strain>
    </source>
</reference>
<feature type="transmembrane region" description="Helical" evidence="1">
    <location>
        <begin position="681"/>
        <end position="700"/>
    </location>
</feature>
<keyword evidence="1" id="KW-0472">Membrane</keyword>
<feature type="transmembrane region" description="Helical" evidence="1">
    <location>
        <begin position="170"/>
        <end position="193"/>
    </location>
</feature>
<comment type="caution">
    <text evidence="2">The sequence shown here is derived from an EMBL/GenBank/DDBJ whole genome shotgun (WGS) entry which is preliminary data.</text>
</comment>
<feature type="transmembrane region" description="Helical" evidence="1">
    <location>
        <begin position="353"/>
        <end position="372"/>
    </location>
</feature>
<evidence type="ECO:0000256" key="1">
    <source>
        <dbReference type="SAM" id="Phobius"/>
    </source>
</evidence>
<dbReference type="RefSeq" id="WP_193915791.1">
    <property type="nucleotide sequence ID" value="NZ_JADEXS020000001.1"/>
</dbReference>
<feature type="transmembrane region" description="Helical" evidence="1">
    <location>
        <begin position="277"/>
        <end position="297"/>
    </location>
</feature>
<dbReference type="Proteomes" id="UP000622533">
    <property type="component" value="Unassembled WGS sequence"/>
</dbReference>
<sequence length="866" mass="94844">MSSDDELISREEVLAGLPARRANTLLFLIESRTAQIVARSLVEFSLTEQATNERDLAFLEAFALGNAPPLHPTIQHLERYASQWASLVPENPKLKAAIAHALGQKYTFTEKTVPHIRAALGLDEKTVQVAYSRFYRKQLLTIFASQLPLIEQWRWMSAAIAQSLESLPPFWLASILTVALGLPQAFLALPIAVADVGPLVTIAFLLIIGTINILTMACMAEAVGRSGDFRYGNSFIKQLVSNYLGNAGSFILSIAVGIRVFLIALACYIGLSVTMASFTPIPAALWAALLFGAGLYLRSRKSLNFTVALMVFLAVVNVSLLLILSLLALGHVQLENLLYVNLSFVDGHFQPGILQRIFGVSLMLYFGHVYVGECGKLILPRDSSATSLIWGSIAGTAFLTILFCIWVLAVNGAIAPQLLAGQSGTALEPLAREVGSIVTVLGAVLVTLLLGMAWLRSSSLLVNLAKEWLPPRPKSLLSLPRQQGMLILHPSGESSQIPHIGLTYLGQENTKSKFRVDIQLSGKVDSVEIAIAEHWDIKELCNEFPDLRKWDTRLALEVKSANHDRACLQVISPMLLVYEGGLKADAGNFAFEHQSQTRKFWTTLLNQRRFFLSISPLLLVFLLTEWLFLAGVQSFTNILAFAGILGNSLVGGIFPVLLLVSSRRKGELIPGVVLQILNHPLFSVGVYSLFLAILLIHGLVIWENSLARLTALSIAALSLGATLVMKNYGAFASRVVVELREDKHLGGSSVFTITAGGQPKIAQVLLGYADGEQHHQAATIEIPSLSALRYATFQFPKKQEKELRVWAHTSNSKVDSKSLPALVEVQNGDKNMQFNLQLSNGRVLLPLGGDRYWLKFTFPEVLLSEK</sequence>
<feature type="transmembrane region" description="Helical" evidence="1">
    <location>
        <begin position="243"/>
        <end position="271"/>
    </location>
</feature>
<dbReference type="EMBL" id="JADEXS010000105">
    <property type="protein sequence ID" value="MBE9022790.1"/>
    <property type="molecule type" value="Genomic_DNA"/>
</dbReference>
<evidence type="ECO:0000313" key="2">
    <source>
        <dbReference type="EMBL" id="MBE9022790.1"/>
    </source>
</evidence>
<organism evidence="2 3">
    <name type="scientific">Desmonostoc muscorum LEGE 12446</name>
    <dbReference type="NCBI Taxonomy" id="1828758"/>
    <lineage>
        <taxon>Bacteria</taxon>
        <taxon>Bacillati</taxon>
        <taxon>Cyanobacteriota</taxon>
        <taxon>Cyanophyceae</taxon>
        <taxon>Nostocales</taxon>
        <taxon>Nostocaceae</taxon>
        <taxon>Desmonostoc</taxon>
    </lineage>
</organism>
<feature type="transmembrane region" description="Helical" evidence="1">
    <location>
        <begin position="638"/>
        <end position="660"/>
    </location>
</feature>
<keyword evidence="1" id="KW-0812">Transmembrane</keyword>
<protein>
    <submittedName>
        <fullName evidence="2">Uncharacterized protein</fullName>
    </submittedName>
</protein>
<keyword evidence="3" id="KW-1185">Reference proteome</keyword>
<evidence type="ECO:0000313" key="3">
    <source>
        <dbReference type="Proteomes" id="UP000622533"/>
    </source>
</evidence>
<feature type="transmembrane region" description="Helical" evidence="1">
    <location>
        <begin position="393"/>
        <end position="414"/>
    </location>
</feature>
<dbReference type="AlphaFoldDB" id="A0A8J6ZK27"/>
<feature type="transmembrane region" description="Helical" evidence="1">
    <location>
        <begin position="610"/>
        <end position="632"/>
    </location>
</feature>
<feature type="transmembrane region" description="Helical" evidence="1">
    <location>
        <begin position="309"/>
        <end position="333"/>
    </location>
</feature>
<feature type="transmembrane region" description="Helical" evidence="1">
    <location>
        <begin position="434"/>
        <end position="455"/>
    </location>
</feature>
<accession>A0A8J6ZK27</accession>
<proteinExistence type="predicted"/>